<dbReference type="InterPro" id="IPR025736">
    <property type="entry name" value="PucR_C-HTH_dom"/>
</dbReference>
<feature type="domain" description="Purine catabolism PurC-like" evidence="1">
    <location>
        <begin position="14"/>
        <end position="131"/>
    </location>
</feature>
<gene>
    <name evidence="3" type="ORF">E2L03_09560</name>
</gene>
<sequence>MSSFHKRGLTIERLLELEPLHGARLITGDQNKQKRISRINIMGSPDIDQFVRPEEFVMTTGYLFKDNTIHLKKLIDALHDRGVTGMGIKVERFIDVIPEDLLCRARELSFPIIEIRPQTIFSDVVRVAMEEVFYQESEHLVTLYHRVQVFMDQLNRDHSLPDLLKGIEQMIGNPIVVLDFEEQFTAPLFEQVLEPKECLHLNHTLEAKAGIGKTTISIRDESFQCYCVPLVSEGLIQFVPYIACIETNVDLTEVDCMTLDKVSSMLSIELTNQTARKRIEQKYLNQFVKELVVGDIVSDYDIDLRAHSFDLDLKDKWFQTVILDLEEGVFSDVTAFQLFLKKITMQSHGQVLGTSLDKAFVMLICVDRKTSIPIMLQMIETAVQRIVKKDGQPPLYQLYGGRAVQYIGHIKQSFNEAYHVKTIAKHNQLTTSVLNYDDLHVYQLLYHLPQTSEVAHYLEGIIGPLRSTRNDVLYFETLDVFFQKNKNVRATADALYAHYNTIVYRLEKISALLGIDLQDAEACLELQLALKLRFTHLSKGG</sequence>
<dbReference type="PANTHER" id="PTHR33744:SF1">
    <property type="entry name" value="DNA-BINDING TRANSCRIPTIONAL ACTIVATOR ADER"/>
    <property type="match status" value="1"/>
</dbReference>
<evidence type="ECO:0000313" key="3">
    <source>
        <dbReference type="EMBL" id="TES49696.1"/>
    </source>
</evidence>
<dbReference type="PANTHER" id="PTHR33744">
    <property type="entry name" value="CARBOHYDRATE DIACID REGULATOR"/>
    <property type="match status" value="1"/>
</dbReference>
<reference evidence="3 4" key="1">
    <citation type="submission" date="2019-03" db="EMBL/GenBank/DDBJ databases">
        <authorList>
            <person name="Liu G."/>
        </authorList>
    </citation>
    <scope>NUCLEOTIDE SEQUENCE [LARGE SCALE GENOMIC DNA]</scope>
    <source>
        <strain evidence="3 4">DSM 19099</strain>
    </source>
</reference>
<evidence type="ECO:0000259" key="2">
    <source>
        <dbReference type="Pfam" id="PF13556"/>
    </source>
</evidence>
<feature type="domain" description="PucR C-terminal helix-turn-helix" evidence="2">
    <location>
        <begin position="475"/>
        <end position="532"/>
    </location>
</feature>
<organism evidence="3 4">
    <name type="scientific">Shouchella lehensis</name>
    <dbReference type="NCBI Taxonomy" id="300825"/>
    <lineage>
        <taxon>Bacteria</taxon>
        <taxon>Bacillati</taxon>
        <taxon>Bacillota</taxon>
        <taxon>Bacilli</taxon>
        <taxon>Bacillales</taxon>
        <taxon>Bacillaceae</taxon>
        <taxon>Shouchella</taxon>
    </lineage>
</organism>
<dbReference type="InterPro" id="IPR042070">
    <property type="entry name" value="PucR_C-HTH_sf"/>
</dbReference>
<dbReference type="RefSeq" id="WP_134259068.1">
    <property type="nucleotide sequence ID" value="NZ_LDIM01000006.1"/>
</dbReference>
<evidence type="ECO:0000259" key="1">
    <source>
        <dbReference type="Pfam" id="PF07905"/>
    </source>
</evidence>
<proteinExistence type="predicted"/>
<accession>A0A4Y7WLY7</accession>
<dbReference type="Pfam" id="PF13556">
    <property type="entry name" value="HTH_30"/>
    <property type="match status" value="1"/>
</dbReference>
<dbReference type="AlphaFoldDB" id="A0A4Y7WLY7"/>
<protein>
    <submittedName>
        <fullName evidence="3">PucR family transcriptional regulator</fullName>
    </submittedName>
</protein>
<dbReference type="InterPro" id="IPR012914">
    <property type="entry name" value="PucR_dom"/>
</dbReference>
<evidence type="ECO:0000313" key="4">
    <source>
        <dbReference type="Proteomes" id="UP000298210"/>
    </source>
</evidence>
<dbReference type="EMBL" id="SNUX01000002">
    <property type="protein sequence ID" value="TES49696.1"/>
    <property type="molecule type" value="Genomic_DNA"/>
</dbReference>
<dbReference type="Pfam" id="PF07905">
    <property type="entry name" value="PucR"/>
    <property type="match status" value="1"/>
</dbReference>
<dbReference type="InterPro" id="IPR051448">
    <property type="entry name" value="CdaR-like_regulators"/>
</dbReference>
<dbReference type="Proteomes" id="UP000298210">
    <property type="component" value="Unassembled WGS sequence"/>
</dbReference>
<comment type="caution">
    <text evidence="3">The sequence shown here is derived from an EMBL/GenBank/DDBJ whole genome shotgun (WGS) entry which is preliminary data.</text>
</comment>
<name>A0A4Y7WLY7_9BACI</name>
<dbReference type="Gene3D" id="1.10.10.2840">
    <property type="entry name" value="PucR C-terminal helix-turn-helix domain"/>
    <property type="match status" value="1"/>
</dbReference>